<keyword evidence="2" id="KW-1185">Reference proteome</keyword>
<dbReference type="RefSeq" id="WP_097150917.1">
    <property type="nucleotide sequence ID" value="NZ_OBQC01000017.1"/>
</dbReference>
<dbReference type="AlphaFoldDB" id="A0A285UPW8"/>
<dbReference type="Proteomes" id="UP000219252">
    <property type="component" value="Unassembled WGS sequence"/>
</dbReference>
<dbReference type="OrthoDB" id="2721244at2"/>
<protein>
    <submittedName>
        <fullName evidence="1">Uncharacterized protein</fullName>
    </submittedName>
</protein>
<organism evidence="1 2">
    <name type="scientific">Ureibacillus acetophenoni</name>
    <dbReference type="NCBI Taxonomy" id="614649"/>
    <lineage>
        <taxon>Bacteria</taxon>
        <taxon>Bacillati</taxon>
        <taxon>Bacillota</taxon>
        <taxon>Bacilli</taxon>
        <taxon>Bacillales</taxon>
        <taxon>Caryophanaceae</taxon>
        <taxon>Ureibacillus</taxon>
    </lineage>
</organism>
<dbReference type="EMBL" id="OBQC01000017">
    <property type="protein sequence ID" value="SOC43872.1"/>
    <property type="molecule type" value="Genomic_DNA"/>
</dbReference>
<name>A0A285UPW8_9BACL</name>
<evidence type="ECO:0000313" key="1">
    <source>
        <dbReference type="EMBL" id="SOC43872.1"/>
    </source>
</evidence>
<proteinExistence type="predicted"/>
<sequence>MNKLIELLRHLFRMKPKNVGTTIFAPIKILPEYLVDEGNGKVIGVVKHNEKVYLTVVVDVLNRKTKVQGSLRRIRNHTNPFRKSHYIEMIQREAHHLIHTNRSK</sequence>
<accession>A0A285UPW8</accession>
<reference evidence="2" key="1">
    <citation type="submission" date="2017-08" db="EMBL/GenBank/DDBJ databases">
        <authorList>
            <person name="Varghese N."/>
            <person name="Submissions S."/>
        </authorList>
    </citation>
    <scope>NUCLEOTIDE SEQUENCE [LARGE SCALE GENOMIC DNA]</scope>
    <source>
        <strain evidence="2">JC23</strain>
    </source>
</reference>
<evidence type="ECO:0000313" key="2">
    <source>
        <dbReference type="Proteomes" id="UP000219252"/>
    </source>
</evidence>
<gene>
    <name evidence="1" type="ORF">SAMN05877842_11782</name>
</gene>